<gene>
    <name evidence="1" type="ORF">EJ903_03745</name>
</gene>
<protein>
    <recommendedName>
        <fullName evidence="3">Glycosyltransferase subfamily 4-like N-terminal domain-containing protein</fullName>
    </recommendedName>
</protein>
<sequence length="138" mass="14343">MDPPAVSLPLPRIALFTADLTDRPDRRALVALAHALADLGHPVDLVAPMGGGSLRAGLDPAIGQIDLCNRWAATSAFALARCVAERRPAVLAVPVSVAWVARLAVRLARSPARILTIAADAALDDSLSAIRDAARQSG</sequence>
<dbReference type="EMBL" id="RXMA01000002">
    <property type="protein sequence ID" value="RTR23651.1"/>
    <property type="molecule type" value="Genomic_DNA"/>
</dbReference>
<name>A0A3S0KDS1_9PROT</name>
<organism evidence="1 2">
    <name type="scientific">Azospirillum griseum</name>
    <dbReference type="NCBI Taxonomy" id="2496639"/>
    <lineage>
        <taxon>Bacteria</taxon>
        <taxon>Pseudomonadati</taxon>
        <taxon>Pseudomonadota</taxon>
        <taxon>Alphaproteobacteria</taxon>
        <taxon>Rhodospirillales</taxon>
        <taxon>Azospirillaceae</taxon>
        <taxon>Azospirillum</taxon>
    </lineage>
</organism>
<evidence type="ECO:0000313" key="1">
    <source>
        <dbReference type="EMBL" id="RTR23651.1"/>
    </source>
</evidence>
<proteinExistence type="predicted"/>
<evidence type="ECO:0000313" key="2">
    <source>
        <dbReference type="Proteomes" id="UP000277007"/>
    </source>
</evidence>
<dbReference type="AlphaFoldDB" id="A0A3S0KDS1"/>
<dbReference type="OrthoDB" id="7305404at2"/>
<accession>A0A3S0KDS1</accession>
<reference evidence="1 2" key="1">
    <citation type="submission" date="2018-12" db="EMBL/GenBank/DDBJ databases">
        <authorList>
            <person name="Yang Y."/>
        </authorList>
    </citation>
    <scope>NUCLEOTIDE SEQUENCE [LARGE SCALE GENOMIC DNA]</scope>
    <source>
        <strain evidence="1 2">L-25-5w-1</strain>
    </source>
</reference>
<keyword evidence="2" id="KW-1185">Reference proteome</keyword>
<dbReference type="Proteomes" id="UP000277007">
    <property type="component" value="Unassembled WGS sequence"/>
</dbReference>
<comment type="caution">
    <text evidence="1">The sequence shown here is derived from an EMBL/GenBank/DDBJ whole genome shotgun (WGS) entry which is preliminary data.</text>
</comment>
<evidence type="ECO:0008006" key="3">
    <source>
        <dbReference type="Google" id="ProtNLM"/>
    </source>
</evidence>